<organism evidence="2">
    <name type="scientific">Anopheles marajoara</name>
    <dbReference type="NCBI Taxonomy" id="58244"/>
    <lineage>
        <taxon>Eukaryota</taxon>
        <taxon>Metazoa</taxon>
        <taxon>Ecdysozoa</taxon>
        <taxon>Arthropoda</taxon>
        <taxon>Hexapoda</taxon>
        <taxon>Insecta</taxon>
        <taxon>Pterygota</taxon>
        <taxon>Neoptera</taxon>
        <taxon>Endopterygota</taxon>
        <taxon>Diptera</taxon>
        <taxon>Nematocera</taxon>
        <taxon>Culicoidea</taxon>
        <taxon>Culicidae</taxon>
        <taxon>Anophelinae</taxon>
        <taxon>Anopheles</taxon>
    </lineage>
</organism>
<protein>
    <submittedName>
        <fullName evidence="2">Putative secreted protein</fullName>
    </submittedName>
</protein>
<feature type="signal peptide" evidence="1">
    <location>
        <begin position="1"/>
        <end position="16"/>
    </location>
</feature>
<sequence>MCVCVFVGFLREFVSALNSETNSFCVNMCVFVCIFHHSRRPCYHNYGRVITRCFALRLSRNAFALLSRALLSLLISTSVNCTKHDLRHGIVYRFFSF</sequence>
<proteinExistence type="predicted"/>
<reference evidence="2" key="1">
    <citation type="submission" date="2018-01" db="EMBL/GenBank/DDBJ databases">
        <title>An insight into the sialome of Amazonian anophelines.</title>
        <authorList>
            <person name="Ribeiro J.M."/>
            <person name="Scarpassa V."/>
            <person name="Calvo E."/>
        </authorList>
    </citation>
    <scope>NUCLEOTIDE SEQUENCE</scope>
    <source>
        <tissue evidence="2">Salivary glands</tissue>
    </source>
</reference>
<feature type="chain" id="PRO_5014636823" evidence="1">
    <location>
        <begin position="17"/>
        <end position="97"/>
    </location>
</feature>
<evidence type="ECO:0000313" key="2">
    <source>
        <dbReference type="EMBL" id="MBW61829.1"/>
    </source>
</evidence>
<accession>A0A2M4C993</accession>
<dbReference type="EMBL" id="GGFJ01012688">
    <property type="protein sequence ID" value="MBW61829.1"/>
    <property type="molecule type" value="Transcribed_RNA"/>
</dbReference>
<dbReference type="AlphaFoldDB" id="A0A2M4C993"/>
<evidence type="ECO:0000256" key="1">
    <source>
        <dbReference type="SAM" id="SignalP"/>
    </source>
</evidence>
<name>A0A2M4C993_9DIPT</name>
<keyword evidence="1" id="KW-0732">Signal</keyword>